<dbReference type="Proteomes" id="UP000824120">
    <property type="component" value="Chromosome 1"/>
</dbReference>
<keyword evidence="2" id="KW-1185">Reference proteome</keyword>
<dbReference type="AlphaFoldDB" id="A0A9J6AZ09"/>
<comment type="caution">
    <text evidence="1">The sequence shown here is derived from an EMBL/GenBank/DDBJ whole genome shotgun (WGS) entry which is preliminary data.</text>
</comment>
<sequence>MDKITRQILVEVSWYMLFANDMVLIDETCGEVNVKLEVWRQTLESKRFRLSRTKIEYFFFFLMTRETRSRYPLARKPHRRTKIEYLECKFNDVQHEANMKVRLETQEREEISSVLGLLSKEMERLTKMSLTILVQGG</sequence>
<name>A0A9J6AZ09_SOLCO</name>
<dbReference type="OrthoDB" id="768353at2759"/>
<protein>
    <recommendedName>
        <fullName evidence="3">Reverse transcriptase domain-containing protein</fullName>
    </recommendedName>
</protein>
<proteinExistence type="predicted"/>
<evidence type="ECO:0000313" key="2">
    <source>
        <dbReference type="Proteomes" id="UP000824120"/>
    </source>
</evidence>
<accession>A0A9J6AZ09</accession>
<reference evidence="1 2" key="1">
    <citation type="submission" date="2020-09" db="EMBL/GenBank/DDBJ databases">
        <title>De no assembly of potato wild relative species, Solanum commersonii.</title>
        <authorList>
            <person name="Cho K."/>
        </authorList>
    </citation>
    <scope>NUCLEOTIDE SEQUENCE [LARGE SCALE GENOMIC DNA]</scope>
    <source>
        <strain evidence="1">LZ3.2</strain>
        <tissue evidence="1">Leaf</tissue>
    </source>
</reference>
<dbReference type="EMBL" id="JACXVP010000001">
    <property type="protein sequence ID" value="KAG5629530.1"/>
    <property type="molecule type" value="Genomic_DNA"/>
</dbReference>
<evidence type="ECO:0000313" key="1">
    <source>
        <dbReference type="EMBL" id="KAG5629530.1"/>
    </source>
</evidence>
<gene>
    <name evidence="1" type="ORF">H5410_001247</name>
</gene>
<organism evidence="1 2">
    <name type="scientific">Solanum commersonii</name>
    <name type="common">Commerson's wild potato</name>
    <name type="synonym">Commerson's nightshade</name>
    <dbReference type="NCBI Taxonomy" id="4109"/>
    <lineage>
        <taxon>Eukaryota</taxon>
        <taxon>Viridiplantae</taxon>
        <taxon>Streptophyta</taxon>
        <taxon>Embryophyta</taxon>
        <taxon>Tracheophyta</taxon>
        <taxon>Spermatophyta</taxon>
        <taxon>Magnoliopsida</taxon>
        <taxon>eudicotyledons</taxon>
        <taxon>Gunneridae</taxon>
        <taxon>Pentapetalae</taxon>
        <taxon>asterids</taxon>
        <taxon>lamiids</taxon>
        <taxon>Solanales</taxon>
        <taxon>Solanaceae</taxon>
        <taxon>Solanoideae</taxon>
        <taxon>Solaneae</taxon>
        <taxon>Solanum</taxon>
    </lineage>
</organism>
<evidence type="ECO:0008006" key="3">
    <source>
        <dbReference type="Google" id="ProtNLM"/>
    </source>
</evidence>